<dbReference type="GO" id="GO:0004674">
    <property type="term" value="F:protein serine/threonine kinase activity"/>
    <property type="evidence" value="ECO:0007669"/>
    <property type="project" value="UniProtKB-KW"/>
</dbReference>
<evidence type="ECO:0000313" key="10">
    <source>
        <dbReference type="Proteomes" id="UP001085076"/>
    </source>
</evidence>
<name>A0A9D5D2I6_9LILI</name>
<dbReference type="EMBL" id="JAGGNH010000001">
    <property type="protein sequence ID" value="KAJ0983908.1"/>
    <property type="molecule type" value="Genomic_DNA"/>
</dbReference>
<dbReference type="InterPro" id="IPR000719">
    <property type="entry name" value="Prot_kinase_dom"/>
</dbReference>
<keyword evidence="10" id="KW-1185">Reference proteome</keyword>
<dbReference type="Pfam" id="PF00069">
    <property type="entry name" value="Pkinase"/>
    <property type="match status" value="1"/>
</dbReference>
<reference evidence="9" key="1">
    <citation type="submission" date="2021-03" db="EMBL/GenBank/DDBJ databases">
        <authorList>
            <person name="Li Z."/>
            <person name="Yang C."/>
        </authorList>
    </citation>
    <scope>NUCLEOTIDE SEQUENCE</scope>
    <source>
        <strain evidence="9">Dzin_1.0</strain>
        <tissue evidence="9">Leaf</tissue>
    </source>
</reference>
<gene>
    <name evidence="9" type="ORF">J5N97_002264</name>
</gene>
<dbReference type="AlphaFoldDB" id="A0A9D5D2I6"/>
<keyword evidence="2" id="KW-0597">Phosphoprotein</keyword>
<sequence length="699" mass="79825">MAESPRLREVLEFLNARGFSRAAAALHDDVLARGCDLDVSRPPPVRITPENRAASSSSSSGDAFVSMGSSPSEFLNPCALWSPARAGSEDSSGRLSEFQTARDYHGVNPFSDTHWYDDQFEYHLSDSHFLTMSSAAWNGEDKFVMAIEAEEQFRRENDVSVCDKNDHDVDVKCEGCTEVYSCPFPICDCCSGLKKQHDAKRMRNPDSTVYERYLIMDDQTERLEECGVTEYQLKRVDGPPEAVHLVEDSVHDLKLGEKKSLEPGNDPTSYRKDIISSNYVVGGCLTRMDHDELQSEGVDLRNVNGKPHQPVGDNAFDMIGYGTMNGEFKDPETVVVGDKDHGAVDELSAYNSLEDEYEIFNLRIVHRKNRTGFEESKDMPIVLNSVIGGRYYVTEYLGSAAFSKVVQAHDLQMGVDVCLKIIKNDKDFFDQSLDEIKLLKYVNKNDPGDKRHLLRLYDYFYHQEHLFIVCELLRANLYEFQKYNLDSGGEVYFTLPRIQAIARQCLEALEYLHQLRIIHCDLKPENILIKSYSKCEIKVIDLGSSCFLTDNLCLYVQSRSYRAPEIILGHSSYDQRIDLWSLGCILAELYSGDVLFTNDSVVMMLARMIGILGPIDMEMLTMGLDTDRYFTDDYDLYYRNEETDQIEYLIPEKSTLARELQVSDMLFLDFLEHVLQINPKRRPTAKQALQHPWLSFSYH</sequence>
<dbReference type="PROSITE" id="PS50011">
    <property type="entry name" value="PROTEIN_KINASE_DOM"/>
    <property type="match status" value="1"/>
</dbReference>
<comment type="caution">
    <text evidence="9">The sequence shown here is derived from an EMBL/GenBank/DDBJ whole genome shotgun (WGS) entry which is preliminary data.</text>
</comment>
<keyword evidence="6" id="KW-0067">ATP-binding</keyword>
<evidence type="ECO:0000256" key="7">
    <source>
        <dbReference type="SAM" id="MobiDB-lite"/>
    </source>
</evidence>
<feature type="compositionally biased region" description="Low complexity" evidence="7">
    <location>
        <begin position="53"/>
        <end position="64"/>
    </location>
</feature>
<keyword evidence="5" id="KW-0418">Kinase</keyword>
<dbReference type="PROSITE" id="PS00108">
    <property type="entry name" value="PROTEIN_KINASE_ST"/>
    <property type="match status" value="1"/>
</dbReference>
<dbReference type="SUPFAM" id="SSF56112">
    <property type="entry name" value="Protein kinase-like (PK-like)"/>
    <property type="match status" value="1"/>
</dbReference>
<feature type="region of interest" description="Disordered" evidence="7">
    <location>
        <begin position="41"/>
        <end position="64"/>
    </location>
</feature>
<organism evidence="9 10">
    <name type="scientific">Dioscorea zingiberensis</name>
    <dbReference type="NCBI Taxonomy" id="325984"/>
    <lineage>
        <taxon>Eukaryota</taxon>
        <taxon>Viridiplantae</taxon>
        <taxon>Streptophyta</taxon>
        <taxon>Embryophyta</taxon>
        <taxon>Tracheophyta</taxon>
        <taxon>Spermatophyta</taxon>
        <taxon>Magnoliopsida</taxon>
        <taxon>Liliopsida</taxon>
        <taxon>Dioscoreales</taxon>
        <taxon>Dioscoreaceae</taxon>
        <taxon>Dioscorea</taxon>
    </lineage>
</organism>
<dbReference type="FunFam" id="3.30.200.20:FF:000216">
    <property type="entry name" value="Putative serine/threonine-protein kinase dyrk2"/>
    <property type="match status" value="1"/>
</dbReference>
<dbReference type="CDD" id="cd14133">
    <property type="entry name" value="PKc_DYRK_like"/>
    <property type="match status" value="1"/>
</dbReference>
<dbReference type="GO" id="GO:0005524">
    <property type="term" value="F:ATP binding"/>
    <property type="evidence" value="ECO:0007669"/>
    <property type="project" value="UniProtKB-KW"/>
</dbReference>
<dbReference type="SMART" id="SM00220">
    <property type="entry name" value="S_TKc"/>
    <property type="match status" value="1"/>
</dbReference>
<accession>A0A9D5D2I6</accession>
<evidence type="ECO:0000256" key="1">
    <source>
        <dbReference type="ARBA" id="ARBA00022527"/>
    </source>
</evidence>
<dbReference type="PANTHER" id="PTHR24058:SF113">
    <property type="entry name" value="HYPOTHETICAL SER-THR PROTEIN KINASE"/>
    <property type="match status" value="1"/>
</dbReference>
<dbReference type="FunFam" id="1.10.510.10:FF:000380">
    <property type="entry name" value="Serine/threonine-protein kinase ppk15"/>
    <property type="match status" value="1"/>
</dbReference>
<dbReference type="InterPro" id="IPR011009">
    <property type="entry name" value="Kinase-like_dom_sf"/>
</dbReference>
<evidence type="ECO:0000256" key="2">
    <source>
        <dbReference type="ARBA" id="ARBA00022553"/>
    </source>
</evidence>
<dbReference type="PANTHER" id="PTHR24058">
    <property type="entry name" value="DUAL SPECIFICITY PROTEIN KINASE"/>
    <property type="match status" value="1"/>
</dbReference>
<feature type="domain" description="Protein kinase" evidence="8">
    <location>
        <begin position="391"/>
        <end position="694"/>
    </location>
</feature>
<evidence type="ECO:0000256" key="3">
    <source>
        <dbReference type="ARBA" id="ARBA00022679"/>
    </source>
</evidence>
<dbReference type="OrthoDB" id="9332038at2759"/>
<dbReference type="Gene3D" id="1.10.510.10">
    <property type="entry name" value="Transferase(Phosphotransferase) domain 1"/>
    <property type="match status" value="1"/>
</dbReference>
<evidence type="ECO:0000256" key="5">
    <source>
        <dbReference type="ARBA" id="ARBA00022777"/>
    </source>
</evidence>
<dbReference type="InterPro" id="IPR050494">
    <property type="entry name" value="Ser_Thr_dual-spec_kinase"/>
</dbReference>
<dbReference type="Proteomes" id="UP001085076">
    <property type="component" value="Miscellaneous, Linkage group lg01"/>
</dbReference>
<dbReference type="InterPro" id="IPR008271">
    <property type="entry name" value="Ser/Thr_kinase_AS"/>
</dbReference>
<proteinExistence type="predicted"/>
<evidence type="ECO:0000256" key="6">
    <source>
        <dbReference type="ARBA" id="ARBA00022840"/>
    </source>
</evidence>
<dbReference type="Gene3D" id="3.30.200.20">
    <property type="entry name" value="Phosphorylase Kinase, domain 1"/>
    <property type="match status" value="1"/>
</dbReference>
<reference evidence="9" key="2">
    <citation type="journal article" date="2022" name="Hortic Res">
        <title>The genome of Dioscorea zingiberensis sheds light on the biosynthesis, origin and evolution of the medicinally important diosgenin saponins.</title>
        <authorList>
            <person name="Li Y."/>
            <person name="Tan C."/>
            <person name="Li Z."/>
            <person name="Guo J."/>
            <person name="Li S."/>
            <person name="Chen X."/>
            <person name="Wang C."/>
            <person name="Dai X."/>
            <person name="Yang H."/>
            <person name="Song W."/>
            <person name="Hou L."/>
            <person name="Xu J."/>
            <person name="Tong Z."/>
            <person name="Xu A."/>
            <person name="Yuan X."/>
            <person name="Wang W."/>
            <person name="Yang Q."/>
            <person name="Chen L."/>
            <person name="Sun Z."/>
            <person name="Wang K."/>
            <person name="Pan B."/>
            <person name="Chen J."/>
            <person name="Bao Y."/>
            <person name="Liu F."/>
            <person name="Qi X."/>
            <person name="Gang D.R."/>
            <person name="Wen J."/>
            <person name="Li J."/>
        </authorList>
    </citation>
    <scope>NUCLEOTIDE SEQUENCE</scope>
    <source>
        <strain evidence="9">Dzin_1.0</strain>
    </source>
</reference>
<keyword evidence="1" id="KW-0723">Serine/threonine-protein kinase</keyword>
<protein>
    <recommendedName>
        <fullName evidence="8">Protein kinase domain-containing protein</fullName>
    </recommendedName>
</protein>
<keyword evidence="3" id="KW-0808">Transferase</keyword>
<evidence type="ECO:0000259" key="8">
    <source>
        <dbReference type="PROSITE" id="PS50011"/>
    </source>
</evidence>
<evidence type="ECO:0000313" key="9">
    <source>
        <dbReference type="EMBL" id="KAJ0983908.1"/>
    </source>
</evidence>
<evidence type="ECO:0000256" key="4">
    <source>
        <dbReference type="ARBA" id="ARBA00022741"/>
    </source>
</evidence>
<keyword evidence="4" id="KW-0547">Nucleotide-binding</keyword>